<dbReference type="FunFam" id="3.40.50.720:FF:000924">
    <property type="entry name" value="GDP-mannose 4,6 dehydratase"/>
    <property type="match status" value="1"/>
</dbReference>
<evidence type="ECO:0000256" key="3">
    <source>
        <dbReference type="ARBA" id="ARBA00009263"/>
    </source>
</evidence>
<evidence type="ECO:0000256" key="6">
    <source>
        <dbReference type="ARBA" id="ARBA00059383"/>
    </source>
</evidence>
<comment type="function">
    <text evidence="6">Catalyzes the conversion of GDP-D-mannose to GDP-4-dehydro-6-deoxy-D-mannose.</text>
</comment>
<comment type="similarity">
    <text evidence="3">Belongs to the NAD(P)-dependent epimerase/dehydratase family. GDP-mannose 4,6-dehydratase subfamily.</text>
</comment>
<feature type="domain" description="NAD(P)-binding" evidence="7">
    <location>
        <begin position="5"/>
        <end position="308"/>
    </location>
</feature>
<dbReference type="PANTHER" id="PTHR43715:SF1">
    <property type="entry name" value="GDP-MANNOSE 4,6 DEHYDRATASE"/>
    <property type="match status" value="1"/>
</dbReference>
<dbReference type="CDD" id="cd05260">
    <property type="entry name" value="GDP_MD_SDR_e"/>
    <property type="match status" value="1"/>
</dbReference>
<evidence type="ECO:0000256" key="2">
    <source>
        <dbReference type="ARBA" id="ARBA00001937"/>
    </source>
</evidence>
<dbReference type="OrthoDB" id="9801785at2"/>
<comment type="caution">
    <text evidence="8">The sequence shown here is derived from an EMBL/GenBank/DDBJ whole genome shotgun (WGS) entry which is preliminary data.</text>
</comment>
<organism evidence="8 9">
    <name type="scientific">Paraconexibacter algicola</name>
    <dbReference type="NCBI Taxonomy" id="2133960"/>
    <lineage>
        <taxon>Bacteria</taxon>
        <taxon>Bacillati</taxon>
        <taxon>Actinomycetota</taxon>
        <taxon>Thermoleophilia</taxon>
        <taxon>Solirubrobacterales</taxon>
        <taxon>Paraconexibacteraceae</taxon>
        <taxon>Paraconexibacter</taxon>
    </lineage>
</organism>
<dbReference type="GO" id="GO:0008446">
    <property type="term" value="F:GDP-mannose 4,6-dehydratase activity"/>
    <property type="evidence" value="ECO:0007669"/>
    <property type="project" value="UniProtKB-EC"/>
</dbReference>
<sequence length="320" mass="34174">MPRALITGIAGQDGSYLADLLLEDGTDVVGLIRAEDRDGPNLAHLTGRVRLVEGDLLDPASLRAAVGDVEPDELYHLAAPTFVPASWDDPTTTVAAIAGATSTILAAARETDPAMRVYVATSSEIFGDAGVSPQDEDSPKRPRSPYGVAKLAAHQLIALLRERHGQHVSAGITFNHESPRRPPHFVPRKITRGAAAISLGLQDELRLGDLGAQRDWTDARDVVRGAVLALRHDVPGDYVFASGVPRTVKDLVDAAFAHVGVDPAGRVVVDPEFVRPPEPTQLLGDPTRAREVLGWEPRIGFAQMIGEMVETDLAELRAAG</sequence>
<comment type="catalytic activity">
    <reaction evidence="1">
        <text>GDP-alpha-D-mannose = GDP-4-dehydro-alpha-D-rhamnose + H2O</text>
        <dbReference type="Rhea" id="RHEA:23820"/>
        <dbReference type="ChEBI" id="CHEBI:15377"/>
        <dbReference type="ChEBI" id="CHEBI:57527"/>
        <dbReference type="ChEBI" id="CHEBI:57964"/>
        <dbReference type="EC" id="4.2.1.47"/>
    </reaction>
</comment>
<dbReference type="Gene3D" id="3.90.25.10">
    <property type="entry name" value="UDP-galactose 4-epimerase, domain 1"/>
    <property type="match status" value="1"/>
</dbReference>
<dbReference type="PANTHER" id="PTHR43715">
    <property type="entry name" value="GDP-MANNOSE 4,6-DEHYDRATASE"/>
    <property type="match status" value="1"/>
</dbReference>
<dbReference type="Proteomes" id="UP000240739">
    <property type="component" value="Unassembled WGS sequence"/>
</dbReference>
<dbReference type="Pfam" id="PF16363">
    <property type="entry name" value="GDP_Man_Dehyd"/>
    <property type="match status" value="1"/>
</dbReference>
<comment type="cofactor">
    <cofactor evidence="2">
        <name>NADP(+)</name>
        <dbReference type="ChEBI" id="CHEBI:58349"/>
    </cofactor>
</comment>
<evidence type="ECO:0000259" key="7">
    <source>
        <dbReference type="Pfam" id="PF16363"/>
    </source>
</evidence>
<dbReference type="SUPFAM" id="SSF51735">
    <property type="entry name" value="NAD(P)-binding Rossmann-fold domains"/>
    <property type="match status" value="1"/>
</dbReference>
<keyword evidence="9" id="KW-1185">Reference proteome</keyword>
<dbReference type="EC" id="4.2.1.47" evidence="4"/>
<keyword evidence="5" id="KW-0456">Lyase</keyword>
<dbReference type="EMBL" id="PYYB01000001">
    <property type="protein sequence ID" value="PTL59881.1"/>
    <property type="molecule type" value="Genomic_DNA"/>
</dbReference>
<accession>A0A2T4UKY5</accession>
<evidence type="ECO:0000256" key="4">
    <source>
        <dbReference type="ARBA" id="ARBA00011989"/>
    </source>
</evidence>
<dbReference type="Gene3D" id="3.40.50.720">
    <property type="entry name" value="NAD(P)-binding Rossmann-like Domain"/>
    <property type="match status" value="1"/>
</dbReference>
<protein>
    <recommendedName>
        <fullName evidence="4">GDP-mannose 4,6-dehydratase</fullName>
        <ecNumber evidence="4">4.2.1.47</ecNumber>
    </recommendedName>
</protein>
<gene>
    <name evidence="8" type="ORF">C7Y72_09575</name>
</gene>
<name>A0A2T4UKY5_9ACTN</name>
<dbReference type="AlphaFoldDB" id="A0A2T4UKY5"/>
<proteinExistence type="inferred from homology"/>
<dbReference type="InterPro" id="IPR036291">
    <property type="entry name" value="NAD(P)-bd_dom_sf"/>
</dbReference>
<evidence type="ECO:0000313" key="8">
    <source>
        <dbReference type="EMBL" id="PTL59881.1"/>
    </source>
</evidence>
<reference evidence="8 9" key="1">
    <citation type="submission" date="2018-03" db="EMBL/GenBank/DDBJ databases">
        <title>Aquarubrobacter algicola gen. nov., sp. nov., a novel actinobacterium isolated from shallow eutrophic lake during the end of cyanobacterial harmful algal blooms.</title>
        <authorList>
            <person name="Chun S.J."/>
        </authorList>
    </citation>
    <scope>NUCLEOTIDE SEQUENCE [LARGE SCALE GENOMIC DNA]</scope>
    <source>
        <strain evidence="8 9">Seoho-28</strain>
    </source>
</reference>
<dbReference type="InterPro" id="IPR016040">
    <property type="entry name" value="NAD(P)-bd_dom"/>
</dbReference>
<dbReference type="InterPro" id="IPR006368">
    <property type="entry name" value="GDP_Man_deHydtase"/>
</dbReference>
<evidence type="ECO:0000256" key="5">
    <source>
        <dbReference type="ARBA" id="ARBA00023239"/>
    </source>
</evidence>
<evidence type="ECO:0000256" key="1">
    <source>
        <dbReference type="ARBA" id="ARBA00000188"/>
    </source>
</evidence>
<dbReference type="GO" id="GO:0042351">
    <property type="term" value="P:'de novo' GDP-L-fucose biosynthetic process"/>
    <property type="evidence" value="ECO:0007669"/>
    <property type="project" value="TreeGrafter"/>
</dbReference>
<evidence type="ECO:0000313" key="9">
    <source>
        <dbReference type="Proteomes" id="UP000240739"/>
    </source>
</evidence>
<dbReference type="RefSeq" id="WP_107568525.1">
    <property type="nucleotide sequence ID" value="NZ_PYYB01000001.1"/>
</dbReference>